<dbReference type="Pfam" id="PF11850">
    <property type="entry name" value="DUF3370"/>
    <property type="match status" value="1"/>
</dbReference>
<evidence type="ECO:0008006" key="3">
    <source>
        <dbReference type="Google" id="ProtNLM"/>
    </source>
</evidence>
<dbReference type="InterPro" id="IPR021801">
    <property type="entry name" value="DUF3370"/>
</dbReference>
<protein>
    <recommendedName>
        <fullName evidence="3">DUF3370 domain-containing protein</fullName>
    </recommendedName>
</protein>
<dbReference type="AlphaFoldDB" id="B8HR82"/>
<reference evidence="2" key="1">
    <citation type="submission" date="2009-01" db="EMBL/GenBank/DDBJ databases">
        <title>Complete sequence of chromosome Cyanothece sp. PCC 7425.</title>
        <authorList>
            <consortium name="US DOE Joint Genome Institute"/>
            <person name="Lucas S."/>
            <person name="Copeland A."/>
            <person name="Lapidus A."/>
            <person name="Glavina del Rio T."/>
            <person name="Dalin E."/>
            <person name="Tice H."/>
            <person name="Bruce D."/>
            <person name="Goodwin L."/>
            <person name="Pitluck S."/>
            <person name="Sims D."/>
            <person name="Meineke L."/>
            <person name="Brettin T."/>
            <person name="Detter J.C."/>
            <person name="Han C."/>
            <person name="Larimer F."/>
            <person name="Land M."/>
            <person name="Hauser L."/>
            <person name="Kyrpides N."/>
            <person name="Ovchinnikova G."/>
            <person name="Liberton M."/>
            <person name="Stoeckel J."/>
            <person name="Banerjee A."/>
            <person name="Singh A."/>
            <person name="Page L."/>
            <person name="Sato H."/>
            <person name="Zhao L."/>
            <person name="Sherman L."/>
            <person name="Pakrasi H."/>
            <person name="Richardson P."/>
        </authorList>
    </citation>
    <scope>NUCLEOTIDE SEQUENCE</scope>
    <source>
        <strain evidence="2">PCC 7425</strain>
    </source>
</reference>
<evidence type="ECO:0000313" key="2">
    <source>
        <dbReference type="EMBL" id="ACL44070.1"/>
    </source>
</evidence>
<dbReference type="EMBL" id="CP001344">
    <property type="protein sequence ID" value="ACL44070.1"/>
    <property type="molecule type" value="Genomic_DNA"/>
</dbReference>
<feature type="region of interest" description="Disordered" evidence="1">
    <location>
        <begin position="451"/>
        <end position="473"/>
    </location>
</feature>
<evidence type="ECO:0000256" key="1">
    <source>
        <dbReference type="SAM" id="MobiDB-lite"/>
    </source>
</evidence>
<dbReference type="eggNOG" id="COG1749">
    <property type="taxonomic scope" value="Bacteria"/>
</dbReference>
<feature type="compositionally biased region" description="Low complexity" evidence="1">
    <location>
        <begin position="456"/>
        <end position="473"/>
    </location>
</feature>
<sequence>MNILALLMAQASFLLANQEALANREIFQPQEIRPLPGELDRVPMFNSNSPEKVQSEGILLSTFPPQGKQFPAAHLNFAFSGRFNIFAHHVARVKSPQDPQTLYLGLLLKNPTAQPAKVLILRAVSHLTTNAPFVNLPAKQEDRRNRVYAGPGSRTAGDVVRGESSLAFPTKVDLQPGETKLLASLPIPASALNGRTTLMRLWTNGSVYAASLALFARRTPGGQERSPTTAEWQAVLQQGDLVKPRDRSPTPPGQSGGTFIYGRVAGVSQGSQWQSTLSDGLGSSVLTIPTPGQAFSYPIASLNTGTLGTNQIQSAPMLVRYPDTAYRSHGNYGVEYDLTLPLQNRSEQTQRVSLLFQTPLKENKLAQSGLRFLQPPDRPVFFRGTVRLQYQDDQGKKQIRYIHLVQQRGQRGQPLVTLTLPPGGQRSVSFNLVYPADATPPQVLTIQTAANSPVGSTPSSAPTTAITSQSLAK</sequence>
<dbReference type="HOGENOM" id="CLU_029327_0_0_3"/>
<dbReference type="KEGG" id="cyn:Cyan7425_1701"/>
<organism evidence="2">
    <name type="scientific">Cyanothece sp. (strain PCC 7425 / ATCC 29141)</name>
    <dbReference type="NCBI Taxonomy" id="395961"/>
    <lineage>
        <taxon>Bacteria</taxon>
        <taxon>Bacillati</taxon>
        <taxon>Cyanobacteriota</taxon>
        <taxon>Cyanophyceae</taxon>
        <taxon>Gomontiellales</taxon>
        <taxon>Cyanothecaceae</taxon>
        <taxon>Cyanothece</taxon>
    </lineage>
</organism>
<gene>
    <name evidence="2" type="ordered locus">Cyan7425_1701</name>
</gene>
<dbReference type="STRING" id="395961.Cyan7425_1701"/>
<name>B8HR82_CYAP4</name>
<proteinExistence type="predicted"/>
<accession>B8HR82</accession>
<dbReference type="OrthoDB" id="502907at2"/>